<name>A0A5D4RJ69_9BACI</name>
<gene>
    <name evidence="3" type="ORF">FZD47_14955</name>
    <name evidence="2" type="ORF">FZD51_04850</name>
</gene>
<proteinExistence type="predicted"/>
<comment type="caution">
    <text evidence="2">The sequence shown here is derived from an EMBL/GenBank/DDBJ whole genome shotgun (WGS) entry which is preliminary data.</text>
</comment>
<accession>A0A5D4RJ69</accession>
<dbReference type="Pfam" id="PF14177">
    <property type="entry name" value="YkyB"/>
    <property type="match status" value="1"/>
</dbReference>
<evidence type="ECO:0000313" key="3">
    <source>
        <dbReference type="EMBL" id="TYS62964.1"/>
    </source>
</evidence>
<feature type="compositionally biased region" description="Basic and acidic residues" evidence="1">
    <location>
        <begin position="128"/>
        <end position="137"/>
    </location>
</feature>
<dbReference type="EMBL" id="VTER01000003">
    <property type="protein sequence ID" value="TYS49896.1"/>
    <property type="molecule type" value="Genomic_DNA"/>
</dbReference>
<feature type="region of interest" description="Disordered" evidence="1">
    <location>
        <begin position="126"/>
        <end position="155"/>
    </location>
</feature>
<protein>
    <recommendedName>
        <fullName evidence="6">YkyB-like protein</fullName>
    </recommendedName>
</protein>
<evidence type="ECO:0000256" key="1">
    <source>
        <dbReference type="SAM" id="MobiDB-lite"/>
    </source>
</evidence>
<dbReference type="AlphaFoldDB" id="A0A5D4RJ69"/>
<feature type="compositionally biased region" description="Basic residues" evidence="1">
    <location>
        <begin position="138"/>
        <end position="148"/>
    </location>
</feature>
<evidence type="ECO:0008006" key="6">
    <source>
        <dbReference type="Google" id="ProtNLM"/>
    </source>
</evidence>
<dbReference type="InterPro" id="IPR025552">
    <property type="entry name" value="YkyB"/>
</dbReference>
<evidence type="ECO:0000313" key="2">
    <source>
        <dbReference type="EMBL" id="TYS49896.1"/>
    </source>
</evidence>
<dbReference type="GeneID" id="97348912"/>
<evidence type="ECO:0000313" key="5">
    <source>
        <dbReference type="Proteomes" id="UP000323732"/>
    </source>
</evidence>
<evidence type="ECO:0000313" key="4">
    <source>
        <dbReference type="Proteomes" id="UP000322139"/>
    </source>
</evidence>
<dbReference type="RefSeq" id="WP_009794302.1">
    <property type="nucleotide sequence ID" value="NZ_CP160000.1"/>
</dbReference>
<dbReference type="Proteomes" id="UP000322139">
    <property type="component" value="Unassembled WGS sequence"/>
</dbReference>
<sequence length="155" mass="17676">MNSDKSQTPRLHSTVENLSQAIFTVNRHAKTATNPKFLYKLKHEAILKLIKNGDARKIGLHYSGNPRYSQQQSDVLVECGSYTFHIPPAKKDFEDLPHLGKLDSAVRNPKTRLPLGQAKKLLSSYTGLKEESENQQHDKKKKYQKPVFKKLGESY</sequence>
<organism evidence="2 4">
    <name type="scientific">Bacillus infantis</name>
    <dbReference type="NCBI Taxonomy" id="324767"/>
    <lineage>
        <taxon>Bacteria</taxon>
        <taxon>Bacillati</taxon>
        <taxon>Bacillota</taxon>
        <taxon>Bacilli</taxon>
        <taxon>Bacillales</taxon>
        <taxon>Bacillaceae</taxon>
        <taxon>Bacillus</taxon>
    </lineage>
</organism>
<reference evidence="4 5" key="1">
    <citation type="submission" date="2019-08" db="EMBL/GenBank/DDBJ databases">
        <title>Bacillus genomes from the desert of Cuatro Cienegas, Coahuila.</title>
        <authorList>
            <person name="Olmedo-Alvarez G."/>
        </authorList>
    </citation>
    <scope>NUCLEOTIDE SEQUENCE [LARGE SCALE GENOMIC DNA]</scope>
    <source>
        <strain evidence="3 5">CH37_1T</strain>
        <strain evidence="2 4">CH446_14T</strain>
    </source>
</reference>
<dbReference type="EMBL" id="VTES01000004">
    <property type="protein sequence ID" value="TYS62964.1"/>
    <property type="molecule type" value="Genomic_DNA"/>
</dbReference>
<dbReference type="Proteomes" id="UP000323732">
    <property type="component" value="Unassembled WGS sequence"/>
</dbReference>